<evidence type="ECO:0000259" key="2">
    <source>
        <dbReference type="Pfam" id="PF00215"/>
    </source>
</evidence>
<organism evidence="3 4">
    <name type="scientific">Zea mays</name>
    <name type="common">Maize</name>
    <dbReference type="NCBI Taxonomy" id="4577"/>
    <lineage>
        <taxon>Eukaryota</taxon>
        <taxon>Viridiplantae</taxon>
        <taxon>Streptophyta</taxon>
        <taxon>Embryophyta</taxon>
        <taxon>Tracheophyta</taxon>
        <taxon>Spermatophyta</taxon>
        <taxon>Magnoliopsida</taxon>
        <taxon>Liliopsida</taxon>
        <taxon>Poales</taxon>
        <taxon>Poaceae</taxon>
        <taxon>PACMAD clade</taxon>
        <taxon>Panicoideae</taxon>
        <taxon>Andropogonodae</taxon>
        <taxon>Andropogoneae</taxon>
        <taxon>Tripsacinae</taxon>
        <taxon>Zea</taxon>
    </lineage>
</organism>
<dbReference type="SUPFAM" id="SSF51366">
    <property type="entry name" value="Ribulose-phoshate binding barrel"/>
    <property type="match status" value="1"/>
</dbReference>
<accession>A0A804PYJ5</accession>
<dbReference type="GO" id="GO:0044205">
    <property type="term" value="P:'de novo' UMP biosynthetic process"/>
    <property type="evidence" value="ECO:0007669"/>
    <property type="project" value="UniProtKB-UniPathway"/>
</dbReference>
<evidence type="ECO:0000256" key="1">
    <source>
        <dbReference type="ARBA" id="ARBA00023239"/>
    </source>
</evidence>
<dbReference type="UniPathway" id="UPA00070">
    <property type="reaction ID" value="UER00120"/>
</dbReference>
<dbReference type="Proteomes" id="UP000007305">
    <property type="component" value="Chromosome 6"/>
</dbReference>
<reference evidence="4" key="1">
    <citation type="journal article" date="2009" name="Science">
        <title>The B73 maize genome: complexity, diversity, and dynamics.</title>
        <authorList>
            <person name="Schnable P.S."/>
            <person name="Ware D."/>
            <person name="Fulton R.S."/>
            <person name="Stein J.C."/>
            <person name="Wei F."/>
            <person name="Pasternak S."/>
            <person name="Liang C."/>
            <person name="Zhang J."/>
            <person name="Fulton L."/>
            <person name="Graves T.A."/>
            <person name="Minx P."/>
            <person name="Reily A.D."/>
            <person name="Courtney L."/>
            <person name="Kruchowski S.S."/>
            <person name="Tomlinson C."/>
            <person name="Strong C."/>
            <person name="Delehaunty K."/>
            <person name="Fronick C."/>
            <person name="Courtney B."/>
            <person name="Rock S.M."/>
            <person name="Belter E."/>
            <person name="Du F."/>
            <person name="Kim K."/>
            <person name="Abbott R.M."/>
            <person name="Cotton M."/>
            <person name="Levy A."/>
            <person name="Marchetto P."/>
            <person name="Ochoa K."/>
            <person name="Jackson S.M."/>
            <person name="Gillam B."/>
            <person name="Chen W."/>
            <person name="Yan L."/>
            <person name="Higginbotham J."/>
            <person name="Cardenas M."/>
            <person name="Waligorski J."/>
            <person name="Applebaum E."/>
            <person name="Phelps L."/>
            <person name="Falcone J."/>
            <person name="Kanchi K."/>
            <person name="Thane T."/>
            <person name="Scimone A."/>
            <person name="Thane N."/>
            <person name="Henke J."/>
            <person name="Wang T."/>
            <person name="Ruppert J."/>
            <person name="Shah N."/>
            <person name="Rotter K."/>
            <person name="Hodges J."/>
            <person name="Ingenthron E."/>
            <person name="Cordes M."/>
            <person name="Kohlberg S."/>
            <person name="Sgro J."/>
            <person name="Delgado B."/>
            <person name="Mead K."/>
            <person name="Chinwalla A."/>
            <person name="Leonard S."/>
            <person name="Crouse K."/>
            <person name="Collura K."/>
            <person name="Kudrna D."/>
            <person name="Currie J."/>
            <person name="He R."/>
            <person name="Angelova A."/>
            <person name="Rajasekar S."/>
            <person name="Mueller T."/>
            <person name="Lomeli R."/>
            <person name="Scara G."/>
            <person name="Ko A."/>
            <person name="Delaney K."/>
            <person name="Wissotski M."/>
            <person name="Lopez G."/>
            <person name="Campos D."/>
            <person name="Braidotti M."/>
            <person name="Ashley E."/>
            <person name="Golser W."/>
            <person name="Kim H."/>
            <person name="Lee S."/>
            <person name="Lin J."/>
            <person name="Dujmic Z."/>
            <person name="Kim W."/>
            <person name="Talag J."/>
            <person name="Zuccolo A."/>
            <person name="Fan C."/>
            <person name="Sebastian A."/>
            <person name="Kramer M."/>
            <person name="Spiegel L."/>
            <person name="Nascimento L."/>
            <person name="Zutavern T."/>
            <person name="Miller B."/>
            <person name="Ambroise C."/>
            <person name="Muller S."/>
            <person name="Spooner W."/>
            <person name="Narechania A."/>
            <person name="Ren L."/>
            <person name="Wei S."/>
            <person name="Kumari S."/>
            <person name="Faga B."/>
            <person name="Levy M.J."/>
            <person name="McMahan L."/>
            <person name="Van Buren P."/>
            <person name="Vaughn M.W."/>
            <person name="Ying K."/>
            <person name="Yeh C.-T."/>
            <person name="Emrich S.J."/>
            <person name="Jia Y."/>
            <person name="Kalyanaraman A."/>
            <person name="Hsia A.-P."/>
            <person name="Barbazuk W.B."/>
            <person name="Baucom R.S."/>
            <person name="Brutnell T.P."/>
            <person name="Carpita N.C."/>
            <person name="Chaparro C."/>
            <person name="Chia J.-M."/>
            <person name="Deragon J.-M."/>
            <person name="Estill J.C."/>
            <person name="Fu Y."/>
            <person name="Jeddeloh J.A."/>
            <person name="Han Y."/>
            <person name="Lee H."/>
            <person name="Li P."/>
            <person name="Lisch D.R."/>
            <person name="Liu S."/>
            <person name="Liu Z."/>
            <person name="Nagel D.H."/>
            <person name="McCann M.C."/>
            <person name="SanMiguel P."/>
            <person name="Myers A.M."/>
            <person name="Nettleton D."/>
            <person name="Nguyen J."/>
            <person name="Penning B.W."/>
            <person name="Ponnala L."/>
            <person name="Schneider K.L."/>
            <person name="Schwartz D.C."/>
            <person name="Sharma A."/>
            <person name="Soderlund C."/>
            <person name="Springer N.M."/>
            <person name="Sun Q."/>
            <person name="Wang H."/>
            <person name="Waterman M."/>
            <person name="Westerman R."/>
            <person name="Wolfgruber T.K."/>
            <person name="Yang L."/>
            <person name="Yu Y."/>
            <person name="Zhang L."/>
            <person name="Zhou S."/>
            <person name="Zhu Q."/>
            <person name="Bennetzen J.L."/>
            <person name="Dawe R.K."/>
            <person name="Jiang J."/>
            <person name="Jiang N."/>
            <person name="Presting G.G."/>
            <person name="Wessler S.R."/>
            <person name="Aluru S."/>
            <person name="Martienssen R.A."/>
            <person name="Clifton S.W."/>
            <person name="McCombie W.R."/>
            <person name="Wing R.A."/>
            <person name="Wilson R.K."/>
        </authorList>
    </citation>
    <scope>NUCLEOTIDE SEQUENCE [LARGE SCALE GENOMIC DNA]</scope>
    <source>
        <strain evidence="4">cv. B73</strain>
    </source>
</reference>
<sequence>MRVALGKSSRIYSPSLRLFPLATTLGPSTSTTGTSGIIRILVWADIINAHIVPGTGIVDGLKLKGLPKGKGLLLLAEMSSAGNLAWTTLLRKSVLLCVQNIWMARRGEGRLTVDGAHEARKEWRAFSGSLLRSNGVNVHVPRHGADAAQLASCIHASVQSVASRRSPRFWTSKLCNGQS</sequence>
<dbReference type="PANTHER" id="PTHR19278">
    <property type="entry name" value="OROTATE PHOSPHORIBOSYLTRANSFERASE"/>
    <property type="match status" value="1"/>
</dbReference>
<dbReference type="EnsemblPlants" id="Zm00001eb279400_T002">
    <property type="protein sequence ID" value="Zm00001eb279400_P002"/>
    <property type="gene ID" value="Zm00001eb279400"/>
</dbReference>
<dbReference type="Gene3D" id="3.20.20.70">
    <property type="entry name" value="Aldolase class I"/>
    <property type="match status" value="1"/>
</dbReference>
<evidence type="ECO:0000313" key="3">
    <source>
        <dbReference type="EnsemblPlants" id="Zm00001eb279400_P002"/>
    </source>
</evidence>
<name>A0A804PYJ5_MAIZE</name>
<protein>
    <recommendedName>
        <fullName evidence="2">Orotidine 5'-phosphate decarboxylase domain-containing protein</fullName>
    </recommendedName>
</protein>
<dbReference type="AlphaFoldDB" id="A0A804PYJ5"/>
<dbReference type="InParanoid" id="A0A804PYJ5"/>
<dbReference type="PANTHER" id="PTHR19278:SF40">
    <property type="entry name" value="URIDINE 5'-MONOPHOSPHATE SYNTHASE"/>
    <property type="match status" value="1"/>
</dbReference>
<dbReference type="InterPro" id="IPR013785">
    <property type="entry name" value="Aldolase_TIM"/>
</dbReference>
<dbReference type="GO" id="GO:0004590">
    <property type="term" value="F:orotidine-5'-phosphate decarboxylase activity"/>
    <property type="evidence" value="ECO:0007669"/>
    <property type="project" value="InterPro"/>
</dbReference>
<dbReference type="InterPro" id="IPR001754">
    <property type="entry name" value="OMPdeCOase_dom"/>
</dbReference>
<dbReference type="Pfam" id="PF00215">
    <property type="entry name" value="OMPdecase"/>
    <property type="match status" value="1"/>
</dbReference>
<evidence type="ECO:0000313" key="4">
    <source>
        <dbReference type="Proteomes" id="UP000007305"/>
    </source>
</evidence>
<keyword evidence="1" id="KW-0456">Lyase</keyword>
<feature type="domain" description="Orotidine 5'-phosphate decarboxylase" evidence="2">
    <location>
        <begin position="39"/>
        <end position="88"/>
    </location>
</feature>
<dbReference type="Gramene" id="Zm00001eb279400_T002">
    <property type="protein sequence ID" value="Zm00001eb279400_P002"/>
    <property type="gene ID" value="Zm00001eb279400"/>
</dbReference>
<keyword evidence="4" id="KW-1185">Reference proteome</keyword>
<dbReference type="GO" id="GO:0006207">
    <property type="term" value="P:'de novo' pyrimidine nucleobase biosynthetic process"/>
    <property type="evidence" value="ECO:0007669"/>
    <property type="project" value="InterPro"/>
</dbReference>
<reference evidence="3" key="2">
    <citation type="submission" date="2019-07" db="EMBL/GenBank/DDBJ databases">
        <authorList>
            <person name="Seetharam A."/>
            <person name="Woodhouse M."/>
            <person name="Cannon E."/>
        </authorList>
    </citation>
    <scope>NUCLEOTIDE SEQUENCE [LARGE SCALE GENOMIC DNA]</scope>
    <source>
        <strain evidence="3">cv. B73</strain>
    </source>
</reference>
<proteinExistence type="predicted"/>
<reference evidence="3" key="3">
    <citation type="submission" date="2021-05" db="UniProtKB">
        <authorList>
            <consortium name="EnsemblPlants"/>
        </authorList>
    </citation>
    <scope>IDENTIFICATION</scope>
    <source>
        <strain evidence="3">cv. B73</strain>
    </source>
</reference>
<dbReference type="InterPro" id="IPR011060">
    <property type="entry name" value="RibuloseP-bd_barrel"/>
</dbReference>